<gene>
    <name evidence="1" type="ordered locus">Sph21_1938</name>
</gene>
<dbReference type="KEGG" id="shg:Sph21_1938"/>
<evidence type="ECO:0000313" key="1">
    <source>
        <dbReference type="EMBL" id="ADZ78498.1"/>
    </source>
</evidence>
<reference evidence="1" key="1">
    <citation type="submission" date="2011-03" db="EMBL/GenBank/DDBJ databases">
        <title>Complete sequence of Sphingobacterium sp. 21.</title>
        <authorList>
            <consortium name="US DOE Joint Genome Institute"/>
            <person name="Lucas S."/>
            <person name="Copeland A."/>
            <person name="Lapidus A."/>
            <person name="Cheng J.-F."/>
            <person name="Goodwin L."/>
            <person name="Pitluck S."/>
            <person name="Davenport K."/>
            <person name="Detter J.C."/>
            <person name="Han C."/>
            <person name="Tapia R."/>
            <person name="Land M."/>
            <person name="Hauser L."/>
            <person name="Kyrpides N."/>
            <person name="Ivanova N."/>
            <person name="Ovchinnikova G."/>
            <person name="Pagani I."/>
            <person name="Siebers A.K."/>
            <person name="Allgaier M."/>
            <person name="Thelen M.P."/>
            <person name="Hugenholtz P."/>
            <person name="Woyke T."/>
        </authorList>
    </citation>
    <scope>NUCLEOTIDE SEQUENCE</scope>
    <source>
        <strain evidence="1">21</strain>
    </source>
</reference>
<name>F4CA72_SPHS2</name>
<proteinExistence type="predicted"/>
<dbReference type="EMBL" id="CP002584">
    <property type="protein sequence ID" value="ADZ78498.1"/>
    <property type="molecule type" value="Genomic_DNA"/>
</dbReference>
<accession>F4CA72</accession>
<organism evidence="1">
    <name type="scientific">Sphingobacterium sp. (strain 21)</name>
    <dbReference type="NCBI Taxonomy" id="743722"/>
    <lineage>
        <taxon>Bacteria</taxon>
        <taxon>Pseudomonadati</taxon>
        <taxon>Bacteroidota</taxon>
        <taxon>Sphingobacteriia</taxon>
        <taxon>Sphingobacteriales</taxon>
        <taxon>Sphingobacteriaceae</taxon>
        <taxon>Sphingobacterium</taxon>
    </lineage>
</organism>
<dbReference type="AlphaFoldDB" id="F4CA72"/>
<sequence length="33" mass="3757">MISGVIGEYLDPKIKNLYFPKANMDKSNTINEI</sequence>
<dbReference type="HOGENOM" id="CLU_3383844_0_0_10"/>
<protein>
    <submittedName>
        <fullName evidence="1">Uncharacterized protein</fullName>
    </submittedName>
</protein>